<evidence type="ECO:0000313" key="4">
    <source>
        <dbReference type="Proteomes" id="UP001523219"/>
    </source>
</evidence>
<dbReference type="RefSeq" id="WP_252422101.1">
    <property type="nucleotide sequence ID" value="NZ_JAMWMR010000002.1"/>
</dbReference>
<dbReference type="Gene3D" id="3.40.50.1820">
    <property type="entry name" value="alpha/beta hydrolase"/>
    <property type="match status" value="1"/>
</dbReference>
<dbReference type="InterPro" id="IPR029058">
    <property type="entry name" value="AB_hydrolase_fold"/>
</dbReference>
<dbReference type="EMBL" id="JAMWMR010000002">
    <property type="protein sequence ID" value="MCN9239893.1"/>
    <property type="molecule type" value="Genomic_DNA"/>
</dbReference>
<sequence>MEPCAYEAHHPAEFIAAYDEVLAKWPADTASNTVPTPFGATCVTSCGPLDGPPLVLLPGGDAPAVSWYANAADLSRTHRVHAVDLPGRPGRSVADPRRPLRTVADLTSWLDTVLDGLGLGTTALAGHSYGGWIALHHALHAPARITRLALLDPTRCFAGYRPGYLLHALPMLLRPTARRVRAFLEWEAGGVPSGADRLCLQEASAGFPTTRPAGGPRPSAAALRSLSTPVLLLVAARGKAHDGRQVLARAEELLPRVETAVLPDVSHHALPYTAPAATNRHLVAFLSD</sequence>
<dbReference type="InterPro" id="IPR000073">
    <property type="entry name" value="AB_hydrolase_1"/>
</dbReference>
<keyword evidence="4" id="KW-1185">Reference proteome</keyword>
<dbReference type="GO" id="GO:0016787">
    <property type="term" value="F:hydrolase activity"/>
    <property type="evidence" value="ECO:0007669"/>
    <property type="project" value="UniProtKB-KW"/>
</dbReference>
<reference evidence="3 4" key="1">
    <citation type="submission" date="2022-05" db="EMBL/GenBank/DDBJ databases">
        <title>Streptomyces sp. nov. RY43-2 isolated from soil of a peat swamp forest.</title>
        <authorList>
            <person name="Kanchanasin P."/>
            <person name="Tanasupawat S."/>
            <person name="Phongsopitanun W."/>
        </authorList>
    </citation>
    <scope>NUCLEOTIDE SEQUENCE [LARGE SCALE GENOMIC DNA]</scope>
    <source>
        <strain evidence="3 4">RY43-2</strain>
    </source>
</reference>
<keyword evidence="1 3" id="KW-0378">Hydrolase</keyword>
<proteinExistence type="predicted"/>
<comment type="caution">
    <text evidence="3">The sequence shown here is derived from an EMBL/GenBank/DDBJ whole genome shotgun (WGS) entry which is preliminary data.</text>
</comment>
<dbReference type="Pfam" id="PF12697">
    <property type="entry name" value="Abhydrolase_6"/>
    <property type="match status" value="1"/>
</dbReference>
<dbReference type="PANTHER" id="PTHR43798">
    <property type="entry name" value="MONOACYLGLYCEROL LIPASE"/>
    <property type="match status" value="1"/>
</dbReference>
<organism evidence="3 4">
    <name type="scientific">Streptomyces macrolidinus</name>
    <dbReference type="NCBI Taxonomy" id="2952607"/>
    <lineage>
        <taxon>Bacteria</taxon>
        <taxon>Bacillati</taxon>
        <taxon>Actinomycetota</taxon>
        <taxon>Actinomycetes</taxon>
        <taxon>Kitasatosporales</taxon>
        <taxon>Streptomycetaceae</taxon>
        <taxon>Streptomyces</taxon>
    </lineage>
</organism>
<gene>
    <name evidence="3" type="ORF">NGF19_03670</name>
</gene>
<name>A0ABT0Z800_9ACTN</name>
<protein>
    <submittedName>
        <fullName evidence="3">Alpha/beta hydrolase</fullName>
    </submittedName>
</protein>
<dbReference type="Proteomes" id="UP001523219">
    <property type="component" value="Unassembled WGS sequence"/>
</dbReference>
<evidence type="ECO:0000256" key="1">
    <source>
        <dbReference type="ARBA" id="ARBA00022801"/>
    </source>
</evidence>
<dbReference type="PANTHER" id="PTHR43798:SF31">
    <property type="entry name" value="AB HYDROLASE SUPERFAMILY PROTEIN YCLE"/>
    <property type="match status" value="1"/>
</dbReference>
<evidence type="ECO:0000313" key="3">
    <source>
        <dbReference type="EMBL" id="MCN9239893.1"/>
    </source>
</evidence>
<accession>A0ABT0Z800</accession>
<dbReference type="InterPro" id="IPR050266">
    <property type="entry name" value="AB_hydrolase_sf"/>
</dbReference>
<feature type="domain" description="AB hydrolase-1" evidence="2">
    <location>
        <begin position="54"/>
        <end position="279"/>
    </location>
</feature>
<evidence type="ECO:0000259" key="2">
    <source>
        <dbReference type="Pfam" id="PF12697"/>
    </source>
</evidence>
<dbReference type="SUPFAM" id="SSF53474">
    <property type="entry name" value="alpha/beta-Hydrolases"/>
    <property type="match status" value="1"/>
</dbReference>
<dbReference type="PRINTS" id="PR00111">
    <property type="entry name" value="ABHYDROLASE"/>
</dbReference>